<evidence type="ECO:0000256" key="4">
    <source>
        <dbReference type="ARBA" id="ARBA00022692"/>
    </source>
</evidence>
<protein>
    <submittedName>
        <fullName evidence="15">TonB-dependent receptor</fullName>
    </submittedName>
</protein>
<sequence>MKLVTLLGALLVAGTARAQTPPTKPVGKDSTRRDTVATLGGMRVTADRDTRPALTRLTMPVSASVTAKRVEETVNLMDTPDAVKYLPSVFIRKRNNGDTQAVMGTRVWGVSSSARSLVFADGVPLSALIANNNTIGGPRWGLVAPEEIDRVDMMYGPFSAAYPGNSMGAVMEITTRLPDKFEGSIAQSQSLMPFDLYGTNTTYGTSQTSARVANRFGKLTVSLSGNYQDSKGQPLTYVTGATFPANTTGGYAATNKLNAAANVLGATGLLHTQMTNAKIKLAYDITPTMRAAYTYGFWQNDADAGVETYLARTGAPSYAGLAGFASGNYGLLQQHNAQSFSLRTDTKRDWDVEVVGTSYTMDTDRQRFPTTAAATTPTFGDAGRVAVLSGTGWRTADVKAAWHKGGALAAHTVTFGAHVDQYTLSNPTYNTANWRVSDPVTTTVASQGDGKTRTTALWVQDHWRITPMLRLTLGGRYEQWRGFDGLNVNGSTRVTQPDVDASRFSPKASLAWTMSRDWTLSASVAKAYRFATAAELYQLVTTGVTFTSPDPNLKPDNVLASEVRIEHAFARSRVQLALFHDDVHDAIISQFQPLVPGSQTFYSFISNVDHVRARGVELVVSEHDVLIPGLELSGSATYLDARTLATSGRASATAPANAAIGKQLPNIPEWRANFVATYRPVSKLAISLGGRYSDAVWTTLDNADLNPNVYQGFSAWFVADAHANYRFGTHVSASLGADNLLNRKYFLFHPFPQRTYSSSLKYTF</sequence>
<keyword evidence="6" id="KW-0406">Ion transport</keyword>
<dbReference type="InterPro" id="IPR012910">
    <property type="entry name" value="Plug_dom"/>
</dbReference>
<evidence type="ECO:0000256" key="3">
    <source>
        <dbReference type="ARBA" id="ARBA00022452"/>
    </source>
</evidence>
<dbReference type="Gene3D" id="2.40.170.20">
    <property type="entry name" value="TonB-dependent receptor, beta-barrel domain"/>
    <property type="match status" value="1"/>
</dbReference>
<feature type="signal peptide" evidence="12">
    <location>
        <begin position="1"/>
        <end position="18"/>
    </location>
</feature>
<evidence type="ECO:0000256" key="10">
    <source>
        <dbReference type="PROSITE-ProRule" id="PRU01360"/>
    </source>
</evidence>
<dbReference type="InterPro" id="IPR039426">
    <property type="entry name" value="TonB-dep_rcpt-like"/>
</dbReference>
<keyword evidence="9 10" id="KW-0998">Cell outer membrane</keyword>
<evidence type="ECO:0000313" key="16">
    <source>
        <dbReference type="Proteomes" id="UP000500938"/>
    </source>
</evidence>
<evidence type="ECO:0000256" key="6">
    <source>
        <dbReference type="ARBA" id="ARBA00023065"/>
    </source>
</evidence>
<dbReference type="InterPro" id="IPR037066">
    <property type="entry name" value="Plug_dom_sf"/>
</dbReference>
<dbReference type="GO" id="GO:0009279">
    <property type="term" value="C:cell outer membrane"/>
    <property type="evidence" value="ECO:0007669"/>
    <property type="project" value="UniProtKB-SubCell"/>
</dbReference>
<evidence type="ECO:0000256" key="5">
    <source>
        <dbReference type="ARBA" id="ARBA00022729"/>
    </source>
</evidence>
<keyword evidence="5 12" id="KW-0732">Signal</keyword>
<dbReference type="PANTHER" id="PTHR30069">
    <property type="entry name" value="TONB-DEPENDENT OUTER MEMBRANE RECEPTOR"/>
    <property type="match status" value="1"/>
</dbReference>
<evidence type="ECO:0000259" key="14">
    <source>
        <dbReference type="Pfam" id="PF07715"/>
    </source>
</evidence>
<dbReference type="Proteomes" id="UP000500938">
    <property type="component" value="Chromosome"/>
</dbReference>
<evidence type="ECO:0000259" key="13">
    <source>
        <dbReference type="Pfam" id="PF00593"/>
    </source>
</evidence>
<organism evidence="15 16">
    <name type="scientific">Gemmatimonas groenlandica</name>
    <dbReference type="NCBI Taxonomy" id="2732249"/>
    <lineage>
        <taxon>Bacteria</taxon>
        <taxon>Pseudomonadati</taxon>
        <taxon>Gemmatimonadota</taxon>
        <taxon>Gemmatimonadia</taxon>
        <taxon>Gemmatimonadales</taxon>
        <taxon>Gemmatimonadaceae</taxon>
        <taxon>Gemmatimonas</taxon>
    </lineage>
</organism>
<feature type="domain" description="TonB-dependent receptor-like beta-barrel" evidence="13">
    <location>
        <begin position="290"/>
        <end position="740"/>
    </location>
</feature>
<feature type="domain" description="TonB-dependent receptor plug" evidence="14">
    <location>
        <begin position="60"/>
        <end position="170"/>
    </location>
</feature>
<comment type="subcellular location">
    <subcellularLocation>
        <location evidence="1 10">Cell outer membrane</location>
        <topology evidence="1 10">Multi-pass membrane protein</topology>
    </subcellularLocation>
</comment>
<dbReference type="InterPro" id="IPR000531">
    <property type="entry name" value="Beta-barrel_TonB"/>
</dbReference>
<feature type="chain" id="PRO_5027028650" evidence="12">
    <location>
        <begin position="19"/>
        <end position="764"/>
    </location>
</feature>
<keyword evidence="16" id="KW-1185">Reference proteome</keyword>
<dbReference type="RefSeq" id="WP_171226722.1">
    <property type="nucleotide sequence ID" value="NZ_CP053085.1"/>
</dbReference>
<dbReference type="InterPro" id="IPR036942">
    <property type="entry name" value="Beta-barrel_TonB_sf"/>
</dbReference>
<dbReference type="Gene3D" id="2.170.130.10">
    <property type="entry name" value="TonB-dependent receptor, plug domain"/>
    <property type="match status" value="1"/>
</dbReference>
<evidence type="ECO:0000256" key="7">
    <source>
        <dbReference type="ARBA" id="ARBA00023077"/>
    </source>
</evidence>
<keyword evidence="8 10" id="KW-0472">Membrane</keyword>
<dbReference type="GO" id="GO:0044718">
    <property type="term" value="P:siderophore transmembrane transport"/>
    <property type="evidence" value="ECO:0007669"/>
    <property type="project" value="TreeGrafter"/>
</dbReference>
<dbReference type="GO" id="GO:0015344">
    <property type="term" value="F:siderophore uptake transmembrane transporter activity"/>
    <property type="evidence" value="ECO:0007669"/>
    <property type="project" value="TreeGrafter"/>
</dbReference>
<dbReference type="PROSITE" id="PS52016">
    <property type="entry name" value="TONB_DEPENDENT_REC_3"/>
    <property type="match status" value="1"/>
</dbReference>
<evidence type="ECO:0000256" key="9">
    <source>
        <dbReference type="ARBA" id="ARBA00023237"/>
    </source>
</evidence>
<keyword evidence="7 11" id="KW-0798">TonB box</keyword>
<comment type="similarity">
    <text evidence="10 11">Belongs to the TonB-dependent receptor family.</text>
</comment>
<evidence type="ECO:0000256" key="2">
    <source>
        <dbReference type="ARBA" id="ARBA00022448"/>
    </source>
</evidence>
<dbReference type="Pfam" id="PF00593">
    <property type="entry name" value="TonB_dep_Rec_b-barrel"/>
    <property type="match status" value="1"/>
</dbReference>
<dbReference type="KEGG" id="ggr:HKW67_18095"/>
<evidence type="ECO:0000256" key="12">
    <source>
        <dbReference type="SAM" id="SignalP"/>
    </source>
</evidence>
<dbReference type="PANTHER" id="PTHR30069:SF53">
    <property type="entry name" value="COLICIN I RECEPTOR-RELATED"/>
    <property type="match status" value="1"/>
</dbReference>
<dbReference type="SUPFAM" id="SSF56935">
    <property type="entry name" value="Porins"/>
    <property type="match status" value="1"/>
</dbReference>
<keyword evidence="15" id="KW-0675">Receptor</keyword>
<name>A0A6M4IT47_9BACT</name>
<evidence type="ECO:0000313" key="15">
    <source>
        <dbReference type="EMBL" id="QJR37288.1"/>
    </source>
</evidence>
<gene>
    <name evidence="15" type="ORF">HKW67_18095</name>
</gene>
<proteinExistence type="inferred from homology"/>
<evidence type="ECO:0000256" key="11">
    <source>
        <dbReference type="RuleBase" id="RU003357"/>
    </source>
</evidence>
<reference evidence="15 16" key="1">
    <citation type="submission" date="2020-05" db="EMBL/GenBank/DDBJ databases">
        <title>Complete genome sequence of Gemmatimonas greenlandica TET16.</title>
        <authorList>
            <person name="Zeng Y."/>
        </authorList>
    </citation>
    <scope>NUCLEOTIDE SEQUENCE [LARGE SCALE GENOMIC DNA]</scope>
    <source>
        <strain evidence="15 16">TET16</strain>
    </source>
</reference>
<dbReference type="EMBL" id="CP053085">
    <property type="protein sequence ID" value="QJR37288.1"/>
    <property type="molecule type" value="Genomic_DNA"/>
</dbReference>
<keyword evidence="3 10" id="KW-1134">Transmembrane beta strand</keyword>
<keyword evidence="2 10" id="KW-0813">Transport</keyword>
<dbReference type="AlphaFoldDB" id="A0A6M4IT47"/>
<dbReference type="Pfam" id="PF07715">
    <property type="entry name" value="Plug"/>
    <property type="match status" value="1"/>
</dbReference>
<dbReference type="CDD" id="cd01347">
    <property type="entry name" value="ligand_gated_channel"/>
    <property type="match status" value="1"/>
</dbReference>
<evidence type="ECO:0000256" key="8">
    <source>
        <dbReference type="ARBA" id="ARBA00023136"/>
    </source>
</evidence>
<accession>A0A6M4IT47</accession>
<evidence type="ECO:0000256" key="1">
    <source>
        <dbReference type="ARBA" id="ARBA00004571"/>
    </source>
</evidence>
<keyword evidence="4 10" id="KW-0812">Transmembrane</keyword>